<dbReference type="PANTHER" id="PTHR44858:SF1">
    <property type="entry name" value="UDP-N-ACETYLGLUCOSAMINE--PEPTIDE N-ACETYLGLUCOSAMINYLTRANSFERASE SPINDLY-RELATED"/>
    <property type="match status" value="1"/>
</dbReference>
<sequence>MQELIRQRRRAGFVGRGAERAAFRANFDLRPEDERHRFLFHVHGNAGVGKTFLVRELEQVAQERGALTAYVDEGVGSVPEAMAAVSAQFARRGLRFKELDRLLAAHRERRHEAESTVVETLEPQPSPASMTAARASLVGLGLVPVVGPFAGALDAAQLAYGADRLRAGLSARFRNQDDVQLVLSPERVLTPVLLGELAKAADDAPWLVLFFDTYERTGPFLDGWLHEVMTTDRHGALPANVVVVTAGQRPFDTARWGGFADFVTDVPLEPFTEAEARGLLADKGVVAEPVVEEVLRLTGGLPVLVSTLAESRPGDPDDVGDPSATAVERFLKWERDPVRRSAALACALPRRLDADVFRAAVDCPDAEADALFAWLRGLPFVSDRGDRLQYHDVVRAPMLRLQRRRSPRGWSERHSRLAETFAGWRSEAEAGLAEDELWGDEGWRELRLAEAYHLLCAGARSALPVVLRDVVDACGEGDAVARRWARVLVEAGVDADAVTVEKWGRDLLEELEDGNHETLGLLLNRGGLDARGQAVARMLRGLGHRVDRDFERALAEYEAALALDPELERAYYGRGVTRAEQRDYEGAIADLDRADALRPGKARILFVRGDYHRIAGHYEQADDDLDRAVAIDPELAGAWASRGVTRHSMGRPAAALADLDRALELDPEHIWALVRRARVRRSLGQHDEQLADLHTAVELAPDLAWVACERGDALRVAGRDEEALVDYDRALALNDAYASAYASRGVSRTRLGRHEEALADLDRALELYPSYAWALVQRSAVHRRLVAHERSYADAERAAELWPDNAWVLWNRGEALRCLGRFEEARTDLDRALELDPDNAWTNGCRGAVLHELRLFHEALADLNRAVALDPDGSWYRMRRIITLLAVGRPEDALAGLEQYVGRWDEADDLAWAHHTLARLHLLCGRAAEAKDALTAAFAHGLQEPAGLEELARAERKSGEWAKARRTAERMRARHTAGGTFCLAMTVGGDEGAAAARPLWQAAAEPASGWEPTSGVSDFLYAVIDAGLADWPALDDRLTRLLSEPREWVDMAWLADLLGELMESPGTDRGSLAPRLERVREARDAIRARYAEGHGTEGGVTGRGD</sequence>
<dbReference type="InterPro" id="IPR019734">
    <property type="entry name" value="TPR_rpt"/>
</dbReference>
<feature type="repeat" description="TPR" evidence="3">
    <location>
        <begin position="568"/>
        <end position="601"/>
    </location>
</feature>
<dbReference type="SUPFAM" id="SSF52540">
    <property type="entry name" value="P-loop containing nucleoside triphosphate hydrolases"/>
    <property type="match status" value="1"/>
</dbReference>
<organism evidence="4">
    <name type="scientific">Streptomyces sp. R41</name>
    <dbReference type="NCBI Taxonomy" id="3238632"/>
    <lineage>
        <taxon>Bacteria</taxon>
        <taxon>Bacillati</taxon>
        <taxon>Actinomycetota</taxon>
        <taxon>Actinomycetes</taxon>
        <taxon>Kitasatosporales</taxon>
        <taxon>Streptomycetaceae</taxon>
        <taxon>Streptomyces</taxon>
    </lineage>
</organism>
<dbReference type="InterPro" id="IPR013105">
    <property type="entry name" value="TPR_2"/>
</dbReference>
<feature type="repeat" description="TPR" evidence="3">
    <location>
        <begin position="534"/>
        <end position="567"/>
    </location>
</feature>
<dbReference type="GO" id="GO:0009279">
    <property type="term" value="C:cell outer membrane"/>
    <property type="evidence" value="ECO:0007669"/>
    <property type="project" value="TreeGrafter"/>
</dbReference>
<dbReference type="PROSITE" id="PS50005">
    <property type="entry name" value="TPR"/>
    <property type="match status" value="6"/>
</dbReference>
<dbReference type="SUPFAM" id="SSF48452">
    <property type="entry name" value="TPR-like"/>
    <property type="match status" value="2"/>
</dbReference>
<protein>
    <submittedName>
        <fullName evidence="4">Tetratricopeptide repeat protein</fullName>
    </submittedName>
</protein>
<dbReference type="InterPro" id="IPR011990">
    <property type="entry name" value="TPR-like_helical_dom_sf"/>
</dbReference>
<keyword evidence="1" id="KW-0677">Repeat</keyword>
<evidence type="ECO:0000256" key="2">
    <source>
        <dbReference type="ARBA" id="ARBA00022803"/>
    </source>
</evidence>
<dbReference type="PROSITE" id="PS50293">
    <property type="entry name" value="TPR_REGION"/>
    <property type="match status" value="1"/>
</dbReference>
<proteinExistence type="predicted"/>
<feature type="repeat" description="TPR" evidence="3">
    <location>
        <begin position="738"/>
        <end position="771"/>
    </location>
</feature>
<feature type="repeat" description="TPR" evidence="3">
    <location>
        <begin position="636"/>
        <end position="669"/>
    </location>
</feature>
<feature type="repeat" description="TPR" evidence="3">
    <location>
        <begin position="602"/>
        <end position="635"/>
    </location>
</feature>
<evidence type="ECO:0000256" key="3">
    <source>
        <dbReference type="PROSITE-ProRule" id="PRU00339"/>
    </source>
</evidence>
<evidence type="ECO:0000256" key="1">
    <source>
        <dbReference type="ARBA" id="ARBA00022737"/>
    </source>
</evidence>
<reference evidence="4" key="1">
    <citation type="submission" date="2024-07" db="EMBL/GenBank/DDBJ databases">
        <authorList>
            <person name="Yu S.T."/>
        </authorList>
    </citation>
    <scope>NUCLEOTIDE SEQUENCE</scope>
    <source>
        <strain evidence="4">R41</strain>
    </source>
</reference>
<dbReference type="RefSeq" id="WP_369252372.1">
    <property type="nucleotide sequence ID" value="NZ_CP163443.1"/>
</dbReference>
<feature type="repeat" description="TPR" evidence="3">
    <location>
        <begin position="806"/>
        <end position="839"/>
    </location>
</feature>
<accession>A0AB39RYB6</accession>
<name>A0AB39RYB6_9ACTN</name>
<dbReference type="AlphaFoldDB" id="A0AB39RYB6"/>
<dbReference type="Pfam" id="PF13432">
    <property type="entry name" value="TPR_16"/>
    <property type="match status" value="3"/>
</dbReference>
<dbReference type="InterPro" id="IPR027417">
    <property type="entry name" value="P-loop_NTPase"/>
</dbReference>
<evidence type="ECO:0000313" key="4">
    <source>
        <dbReference type="EMBL" id="XDQ59003.1"/>
    </source>
</evidence>
<dbReference type="EMBL" id="CP163443">
    <property type="protein sequence ID" value="XDQ59003.1"/>
    <property type="molecule type" value="Genomic_DNA"/>
</dbReference>
<keyword evidence="2 3" id="KW-0802">TPR repeat</keyword>
<dbReference type="SMART" id="SM00028">
    <property type="entry name" value="TPR"/>
    <property type="match status" value="11"/>
</dbReference>
<gene>
    <name evidence="4" type="ORF">AB5J53_21595</name>
</gene>
<dbReference type="GO" id="GO:0046813">
    <property type="term" value="P:receptor-mediated virion attachment to host cell"/>
    <property type="evidence" value="ECO:0007669"/>
    <property type="project" value="TreeGrafter"/>
</dbReference>
<dbReference type="InterPro" id="IPR050498">
    <property type="entry name" value="Ycf3"/>
</dbReference>
<dbReference type="PANTHER" id="PTHR44858">
    <property type="entry name" value="TETRATRICOPEPTIDE REPEAT PROTEIN 6"/>
    <property type="match status" value="1"/>
</dbReference>
<dbReference type="Gene3D" id="1.25.40.10">
    <property type="entry name" value="Tetratricopeptide repeat domain"/>
    <property type="match status" value="5"/>
</dbReference>
<dbReference type="Pfam" id="PF07719">
    <property type="entry name" value="TPR_2"/>
    <property type="match status" value="1"/>
</dbReference>